<dbReference type="InterPro" id="IPR041481">
    <property type="entry name" value="CSN7_helixI"/>
</dbReference>
<comment type="similarity">
    <text evidence="3">Belongs to the CSN7/EIF3M family. CSN7 subfamily.</text>
</comment>
<keyword evidence="5" id="KW-0736">Signalosome</keyword>
<name>A0A8J2P7V1_9HEXA</name>
<protein>
    <recommendedName>
        <fullName evidence="8">PCI domain-containing protein</fullName>
    </recommendedName>
</protein>
<sequence length="302" mass="34074">MSSVTRHGVSNKSSGTEMTLIPDTETYNIFYEIFGFSLTKMTTEKVPNPNPIEQFVLLAKSAKGAAAAELIKQALDTPGVYVFRELIDMPNVKELVGTSYNNVWELLNVFAYGTYKDYLAAQNDLPELSVNQKKKLQHLTIVSLSEQGKCIPYNKLLVELRVANLRELEDLIIEAIYAEIIQGKLDQNQALLEIDTTIGRDIRPENTDAIKNTLESWCETCETVLSTLQAQVHRANLEKTSRIQRKEQQDQEISTLKKTVKAHSQQDQDELMTESREAKGVEKTPKKSTRSGIRTGGKFFNK</sequence>
<evidence type="ECO:0000256" key="1">
    <source>
        <dbReference type="ARBA" id="ARBA00004123"/>
    </source>
</evidence>
<accession>A0A8J2P7V1</accession>
<reference evidence="9" key="1">
    <citation type="submission" date="2021-06" db="EMBL/GenBank/DDBJ databases">
        <authorList>
            <person name="Hodson N. C."/>
            <person name="Mongue J. A."/>
            <person name="Jaron S. K."/>
        </authorList>
    </citation>
    <scope>NUCLEOTIDE SEQUENCE</scope>
</reference>
<keyword evidence="4" id="KW-0963">Cytoplasm</keyword>
<gene>
    <name evidence="9" type="ORF">AFUS01_LOCUS23547</name>
</gene>
<dbReference type="GO" id="GO:0008180">
    <property type="term" value="C:COP9 signalosome"/>
    <property type="evidence" value="ECO:0007669"/>
    <property type="project" value="UniProtKB-KW"/>
</dbReference>
<dbReference type="Pfam" id="PF22061">
    <property type="entry name" value="CSN7_HB_subdom"/>
    <property type="match status" value="1"/>
</dbReference>
<dbReference type="AlphaFoldDB" id="A0A8J2P7V1"/>
<proteinExistence type="inferred from homology"/>
<dbReference type="PANTHER" id="PTHR15350:SF5">
    <property type="entry name" value="COP9 SIGNALOSOME COMPLEX SUBUNIT 7"/>
    <property type="match status" value="1"/>
</dbReference>
<keyword evidence="6" id="KW-0539">Nucleus</keyword>
<organism evidence="9 10">
    <name type="scientific">Allacma fusca</name>
    <dbReference type="NCBI Taxonomy" id="39272"/>
    <lineage>
        <taxon>Eukaryota</taxon>
        <taxon>Metazoa</taxon>
        <taxon>Ecdysozoa</taxon>
        <taxon>Arthropoda</taxon>
        <taxon>Hexapoda</taxon>
        <taxon>Collembola</taxon>
        <taxon>Symphypleona</taxon>
        <taxon>Sminthuridae</taxon>
        <taxon>Allacma</taxon>
    </lineage>
</organism>
<dbReference type="OrthoDB" id="10265275at2759"/>
<dbReference type="SMART" id="SM00088">
    <property type="entry name" value="PINT"/>
    <property type="match status" value="1"/>
</dbReference>
<feature type="compositionally biased region" description="Polar residues" evidence="7">
    <location>
        <begin position="251"/>
        <end position="265"/>
    </location>
</feature>
<evidence type="ECO:0000313" key="10">
    <source>
        <dbReference type="Proteomes" id="UP000708208"/>
    </source>
</evidence>
<dbReference type="GO" id="GO:0005737">
    <property type="term" value="C:cytoplasm"/>
    <property type="evidence" value="ECO:0007669"/>
    <property type="project" value="UniProtKB-SubCell"/>
</dbReference>
<dbReference type="EMBL" id="CAJVCH010285182">
    <property type="protein sequence ID" value="CAG7784888.1"/>
    <property type="molecule type" value="Genomic_DNA"/>
</dbReference>
<evidence type="ECO:0000256" key="2">
    <source>
        <dbReference type="ARBA" id="ARBA00004496"/>
    </source>
</evidence>
<feature type="domain" description="PCI" evidence="8">
    <location>
        <begin position="32"/>
        <end position="199"/>
    </location>
</feature>
<feature type="region of interest" description="Disordered" evidence="7">
    <location>
        <begin position="241"/>
        <end position="302"/>
    </location>
</feature>
<feature type="compositionally biased region" description="Basic and acidic residues" evidence="7">
    <location>
        <begin position="273"/>
        <end position="285"/>
    </location>
</feature>
<evidence type="ECO:0000256" key="4">
    <source>
        <dbReference type="ARBA" id="ARBA00022490"/>
    </source>
</evidence>
<dbReference type="PROSITE" id="PS50250">
    <property type="entry name" value="PCI"/>
    <property type="match status" value="1"/>
</dbReference>
<evidence type="ECO:0000259" key="8">
    <source>
        <dbReference type="PROSITE" id="PS50250"/>
    </source>
</evidence>
<comment type="subcellular location">
    <subcellularLocation>
        <location evidence="2">Cytoplasm</location>
    </subcellularLocation>
    <subcellularLocation>
        <location evidence="1">Nucleus</location>
    </subcellularLocation>
</comment>
<dbReference type="InterPro" id="IPR000717">
    <property type="entry name" value="PCI_dom"/>
</dbReference>
<evidence type="ECO:0000256" key="3">
    <source>
        <dbReference type="ARBA" id="ARBA00008482"/>
    </source>
</evidence>
<comment type="caution">
    <text evidence="9">The sequence shown here is derived from an EMBL/GenBank/DDBJ whole genome shotgun (WGS) entry which is preliminary data.</text>
</comment>
<evidence type="ECO:0000256" key="5">
    <source>
        <dbReference type="ARBA" id="ARBA00022790"/>
    </source>
</evidence>
<keyword evidence="10" id="KW-1185">Reference proteome</keyword>
<evidence type="ECO:0000256" key="7">
    <source>
        <dbReference type="SAM" id="MobiDB-lite"/>
    </source>
</evidence>
<dbReference type="PANTHER" id="PTHR15350">
    <property type="entry name" value="COP9 SIGNALOSOME COMPLEX SUBUNIT 7/DENDRITIC CELL PROTEIN GA17"/>
    <property type="match status" value="1"/>
</dbReference>
<dbReference type="GO" id="GO:0010387">
    <property type="term" value="P:COP9 signalosome assembly"/>
    <property type="evidence" value="ECO:0007669"/>
    <property type="project" value="InterPro"/>
</dbReference>
<dbReference type="Pfam" id="PF01399">
    <property type="entry name" value="PCI"/>
    <property type="match status" value="1"/>
</dbReference>
<dbReference type="Pfam" id="PF18392">
    <property type="entry name" value="CSN7a_helixI"/>
    <property type="match status" value="1"/>
</dbReference>
<evidence type="ECO:0000256" key="6">
    <source>
        <dbReference type="ARBA" id="ARBA00023242"/>
    </source>
</evidence>
<evidence type="ECO:0000313" key="9">
    <source>
        <dbReference type="EMBL" id="CAG7784888.1"/>
    </source>
</evidence>
<dbReference type="InterPro" id="IPR045237">
    <property type="entry name" value="COPS7/eIF3m"/>
</dbReference>
<dbReference type="Proteomes" id="UP000708208">
    <property type="component" value="Unassembled WGS sequence"/>
</dbReference>